<name>A0A1W1Z7W7_9LACT</name>
<evidence type="ECO:0000256" key="18">
    <source>
        <dbReference type="RuleBase" id="RU000437"/>
    </source>
</evidence>
<evidence type="ECO:0000256" key="6">
    <source>
        <dbReference type="ARBA" id="ARBA00023027"/>
    </source>
</evidence>
<keyword evidence="5 14" id="KW-0560">Oxidoreductase</keyword>
<comment type="catalytic activity">
    <reaction evidence="14">
        <text>sn-glycerol 3-phosphate + NAD(+) = dihydroxyacetone phosphate + NADH + H(+)</text>
        <dbReference type="Rhea" id="RHEA:11092"/>
        <dbReference type="ChEBI" id="CHEBI:15378"/>
        <dbReference type="ChEBI" id="CHEBI:57540"/>
        <dbReference type="ChEBI" id="CHEBI:57597"/>
        <dbReference type="ChEBI" id="CHEBI:57642"/>
        <dbReference type="ChEBI" id="CHEBI:57945"/>
        <dbReference type="EC" id="1.1.1.94"/>
    </reaction>
</comment>
<dbReference type="NCBIfam" id="NF000941">
    <property type="entry name" value="PRK00094.1-3"/>
    <property type="match status" value="1"/>
</dbReference>
<dbReference type="GO" id="GO:0046167">
    <property type="term" value="P:glycerol-3-phosphate biosynthetic process"/>
    <property type="evidence" value="ECO:0007669"/>
    <property type="project" value="UniProtKB-UniRule"/>
</dbReference>
<dbReference type="GO" id="GO:0008654">
    <property type="term" value="P:phospholipid biosynthetic process"/>
    <property type="evidence" value="ECO:0007669"/>
    <property type="project" value="UniProtKB-KW"/>
</dbReference>
<feature type="binding site" evidence="14">
    <location>
        <position position="111"/>
    </location>
    <ligand>
        <name>NADPH</name>
        <dbReference type="ChEBI" id="CHEBI:57783"/>
    </ligand>
</feature>
<dbReference type="GO" id="GO:0046168">
    <property type="term" value="P:glycerol-3-phosphate catabolic process"/>
    <property type="evidence" value="ECO:0007669"/>
    <property type="project" value="InterPro"/>
</dbReference>
<evidence type="ECO:0000256" key="15">
    <source>
        <dbReference type="PIRSR" id="PIRSR000114-1"/>
    </source>
</evidence>
<dbReference type="InterPro" id="IPR011128">
    <property type="entry name" value="G3P_DH_NAD-dep_N"/>
</dbReference>
<keyword evidence="8 14" id="KW-0594">Phospholipid biosynthesis</keyword>
<dbReference type="FunFam" id="1.10.1040.10:FF:000001">
    <property type="entry name" value="Glycerol-3-phosphate dehydrogenase [NAD(P)+]"/>
    <property type="match status" value="1"/>
</dbReference>
<evidence type="ECO:0000256" key="5">
    <source>
        <dbReference type="ARBA" id="ARBA00023002"/>
    </source>
</evidence>
<feature type="binding site" evidence="14">
    <location>
        <position position="49"/>
    </location>
    <ligand>
        <name>NADPH</name>
        <dbReference type="ChEBI" id="CHEBI:57783"/>
    </ligand>
</feature>
<evidence type="ECO:0000256" key="2">
    <source>
        <dbReference type="ARBA" id="ARBA00022516"/>
    </source>
</evidence>
<dbReference type="OrthoDB" id="9812273at2"/>
<feature type="active site" description="Proton acceptor" evidence="14 15">
    <location>
        <position position="197"/>
    </location>
</feature>
<keyword evidence="3 14" id="KW-0547">Nucleotide-binding</keyword>
<dbReference type="EMBL" id="FWXK01000006">
    <property type="protein sequence ID" value="SMC44503.1"/>
    <property type="molecule type" value="Genomic_DNA"/>
</dbReference>
<evidence type="ECO:0000256" key="3">
    <source>
        <dbReference type="ARBA" id="ARBA00022741"/>
    </source>
</evidence>
<dbReference type="GO" id="GO:0006650">
    <property type="term" value="P:glycerophospholipid metabolic process"/>
    <property type="evidence" value="ECO:0007669"/>
    <property type="project" value="UniProtKB-UniRule"/>
</dbReference>
<comment type="caution">
    <text evidence="14">Lacks conserved residue(s) required for the propagation of feature annotation.</text>
</comment>
<dbReference type="GO" id="GO:0005829">
    <property type="term" value="C:cytosol"/>
    <property type="evidence" value="ECO:0007669"/>
    <property type="project" value="TreeGrafter"/>
</dbReference>
<comment type="function">
    <text evidence="14">Catalyzes the reduction of the glycolytic intermediate dihydroxyacetone phosphate (DHAP) to sn-glycerol 3-phosphate (G3P), the key precursor for phospholipid synthesis.</text>
</comment>
<dbReference type="Proteomes" id="UP000243884">
    <property type="component" value="Unassembled WGS sequence"/>
</dbReference>
<feature type="binding site" evidence="14">
    <location>
        <position position="285"/>
    </location>
    <ligand>
        <name>NADPH</name>
        <dbReference type="ChEBI" id="CHEBI:57783"/>
    </ligand>
</feature>
<comment type="subcellular location">
    <subcellularLocation>
        <location evidence="14">Cytoplasm</location>
    </subcellularLocation>
</comment>
<feature type="binding site" evidence="14">
    <location>
        <position position="287"/>
    </location>
    <ligand>
        <name>NADPH</name>
        <dbReference type="ChEBI" id="CHEBI:57783"/>
    </ligand>
</feature>
<dbReference type="STRING" id="371602.SAMN04487984_1182"/>
<dbReference type="InterPro" id="IPR006168">
    <property type="entry name" value="G3P_DH_NAD-dep"/>
</dbReference>
<keyword evidence="7 14" id="KW-0443">Lipid metabolism</keyword>
<protein>
    <recommendedName>
        <fullName evidence="12 14">Glycerol-3-phosphate dehydrogenase [NAD(P)+]</fullName>
        <ecNumber evidence="11 14">1.1.1.94</ecNumber>
    </recommendedName>
    <alternativeName>
        <fullName evidence="14">NAD(P)(+)-dependent glycerol-3-phosphate dehydrogenase</fullName>
    </alternativeName>
    <alternativeName>
        <fullName evidence="13 14">NAD(P)H-dependent dihydroxyacetone-phosphate reductase</fullName>
    </alternativeName>
</protein>
<feature type="binding site" evidence="14">
    <location>
        <position position="262"/>
    </location>
    <ligand>
        <name>sn-glycerol 3-phosphate</name>
        <dbReference type="ChEBI" id="CHEBI:57597"/>
    </ligand>
</feature>
<dbReference type="Pfam" id="PF01210">
    <property type="entry name" value="NAD_Gly3P_dh_N"/>
    <property type="match status" value="1"/>
</dbReference>
<evidence type="ECO:0000313" key="21">
    <source>
        <dbReference type="EMBL" id="SMC44503.1"/>
    </source>
</evidence>
<comment type="similarity">
    <text evidence="1 14 18">Belongs to the NAD-dependent glycerol-3-phosphate dehydrogenase family.</text>
</comment>
<dbReference type="RefSeq" id="WP_084099301.1">
    <property type="nucleotide sequence ID" value="NZ_FWXK01000006.1"/>
</dbReference>
<feature type="binding site" evidence="14">
    <location>
        <position position="142"/>
    </location>
    <ligand>
        <name>sn-glycerol 3-phosphate</name>
        <dbReference type="ChEBI" id="CHEBI:57597"/>
    </ligand>
</feature>
<evidence type="ECO:0000256" key="8">
    <source>
        <dbReference type="ARBA" id="ARBA00023209"/>
    </source>
</evidence>
<feature type="domain" description="Glycerol-3-phosphate dehydrogenase NAD-dependent C-terminal" evidence="20">
    <location>
        <begin position="186"/>
        <end position="327"/>
    </location>
</feature>
<evidence type="ECO:0000313" key="22">
    <source>
        <dbReference type="Proteomes" id="UP000243884"/>
    </source>
</evidence>
<feature type="binding site" evidence="14">
    <location>
        <position position="32"/>
    </location>
    <ligand>
        <name>NADPH</name>
        <dbReference type="ChEBI" id="CHEBI:57783"/>
    </ligand>
</feature>
<feature type="binding site" evidence="14">
    <location>
        <position position="11"/>
    </location>
    <ligand>
        <name>NADPH</name>
        <dbReference type="ChEBI" id="CHEBI:57783"/>
    </ligand>
</feature>
<dbReference type="FunFam" id="3.40.50.720:FF:000019">
    <property type="entry name" value="Glycerol-3-phosphate dehydrogenase [NAD(P)+]"/>
    <property type="match status" value="1"/>
</dbReference>
<keyword evidence="6 14" id="KW-0520">NAD</keyword>
<dbReference type="AlphaFoldDB" id="A0A1W1Z7W7"/>
<evidence type="ECO:0000256" key="13">
    <source>
        <dbReference type="ARBA" id="ARBA00080511"/>
    </source>
</evidence>
<evidence type="ECO:0000259" key="19">
    <source>
        <dbReference type="Pfam" id="PF01210"/>
    </source>
</evidence>
<dbReference type="UniPathway" id="UPA00940"/>
<feature type="binding site" evidence="17">
    <location>
        <position position="146"/>
    </location>
    <ligand>
        <name>NAD(+)</name>
        <dbReference type="ChEBI" id="CHEBI:57540"/>
    </ligand>
</feature>
<keyword evidence="2 14" id="KW-0444">Lipid biosynthesis</keyword>
<keyword evidence="9 14" id="KW-1208">Phospholipid metabolism</keyword>
<gene>
    <name evidence="14" type="primary">gpsA</name>
    <name evidence="21" type="ORF">SAMN04487984_1182</name>
</gene>
<keyword evidence="14" id="KW-0963">Cytoplasm</keyword>
<proteinExistence type="inferred from homology"/>
<dbReference type="GO" id="GO:0005975">
    <property type="term" value="P:carbohydrate metabolic process"/>
    <property type="evidence" value="ECO:0007669"/>
    <property type="project" value="InterPro"/>
</dbReference>
<keyword evidence="22" id="KW-1185">Reference proteome</keyword>
<dbReference type="NCBIfam" id="NF000940">
    <property type="entry name" value="PRK00094.1-2"/>
    <property type="match status" value="1"/>
</dbReference>
<dbReference type="PANTHER" id="PTHR11728:SF1">
    <property type="entry name" value="GLYCEROL-3-PHOSPHATE DEHYDROGENASE [NAD(+)] 2, CHLOROPLASTIC"/>
    <property type="match status" value="1"/>
</dbReference>
<feature type="binding site" evidence="16">
    <location>
        <position position="111"/>
    </location>
    <ligand>
        <name>substrate</name>
    </ligand>
</feature>
<evidence type="ECO:0000256" key="17">
    <source>
        <dbReference type="PIRSR" id="PIRSR000114-3"/>
    </source>
</evidence>
<feature type="binding site" evidence="14">
    <location>
        <position position="261"/>
    </location>
    <ligand>
        <name>NADPH</name>
        <dbReference type="ChEBI" id="CHEBI:57783"/>
    </ligand>
</feature>
<feature type="binding site" evidence="17">
    <location>
        <begin position="8"/>
        <end position="13"/>
    </location>
    <ligand>
        <name>NAD(+)</name>
        <dbReference type="ChEBI" id="CHEBI:57540"/>
    </ligand>
</feature>
<comment type="pathway">
    <text evidence="14">Membrane lipid metabolism; glycerophospholipid metabolism.</text>
</comment>
<evidence type="ECO:0000256" key="12">
    <source>
        <dbReference type="ARBA" id="ARBA00069372"/>
    </source>
</evidence>
<feature type="binding site" evidence="16">
    <location>
        <begin position="261"/>
        <end position="262"/>
    </location>
    <ligand>
        <name>substrate</name>
    </ligand>
</feature>
<feature type="domain" description="Glycerol-3-phosphate dehydrogenase NAD-dependent N-terminal" evidence="19">
    <location>
        <begin position="4"/>
        <end position="166"/>
    </location>
</feature>
<dbReference type="EC" id="1.1.1.94" evidence="11 14"/>
<dbReference type="PANTHER" id="PTHR11728">
    <property type="entry name" value="GLYCEROL-3-PHOSPHATE DEHYDROGENASE"/>
    <property type="match status" value="1"/>
</dbReference>
<evidence type="ECO:0000259" key="20">
    <source>
        <dbReference type="Pfam" id="PF07479"/>
    </source>
</evidence>
<feature type="binding site" evidence="14">
    <location>
        <position position="250"/>
    </location>
    <ligand>
        <name>sn-glycerol 3-phosphate</name>
        <dbReference type="ChEBI" id="CHEBI:57597"/>
    </ligand>
</feature>
<dbReference type="SUPFAM" id="SSF48179">
    <property type="entry name" value="6-phosphogluconate dehydrogenase C-terminal domain-like"/>
    <property type="match status" value="1"/>
</dbReference>
<dbReference type="HAMAP" id="MF_00394">
    <property type="entry name" value="NAD_Glyc3P_dehydrog"/>
    <property type="match status" value="1"/>
</dbReference>
<dbReference type="InterPro" id="IPR036291">
    <property type="entry name" value="NAD(P)-bd_dom_sf"/>
</dbReference>
<dbReference type="GO" id="GO:0051287">
    <property type="term" value="F:NAD binding"/>
    <property type="evidence" value="ECO:0007669"/>
    <property type="project" value="InterPro"/>
</dbReference>
<feature type="binding site" evidence="14">
    <location>
        <position position="260"/>
    </location>
    <ligand>
        <name>sn-glycerol 3-phosphate</name>
        <dbReference type="ChEBI" id="CHEBI:57597"/>
    </ligand>
</feature>
<dbReference type="SUPFAM" id="SSF51735">
    <property type="entry name" value="NAD(P)-binding Rossmann-fold domains"/>
    <property type="match status" value="1"/>
</dbReference>
<evidence type="ECO:0000256" key="4">
    <source>
        <dbReference type="ARBA" id="ARBA00022857"/>
    </source>
</evidence>
<dbReference type="Pfam" id="PF07479">
    <property type="entry name" value="NAD_Gly3P_dh_C"/>
    <property type="match status" value="1"/>
</dbReference>
<dbReference type="Gene3D" id="1.10.1040.10">
    <property type="entry name" value="N-(1-d-carboxylethyl)-l-norvaline Dehydrogenase, domain 2"/>
    <property type="match status" value="1"/>
</dbReference>
<feature type="binding site" evidence="17">
    <location>
        <position position="261"/>
    </location>
    <ligand>
        <name>NAD(+)</name>
        <dbReference type="ChEBI" id="CHEBI:57540"/>
    </ligand>
</feature>
<evidence type="ECO:0000256" key="11">
    <source>
        <dbReference type="ARBA" id="ARBA00066687"/>
    </source>
</evidence>
<feature type="binding site" evidence="14">
    <location>
        <position position="144"/>
    </location>
    <ligand>
        <name>sn-glycerol 3-phosphate</name>
        <dbReference type="ChEBI" id="CHEBI:57597"/>
    </ligand>
</feature>
<dbReference type="Gene3D" id="3.40.50.720">
    <property type="entry name" value="NAD(P)-binding Rossmann-like Domain"/>
    <property type="match status" value="1"/>
</dbReference>
<dbReference type="PRINTS" id="PR00077">
    <property type="entry name" value="GPDHDRGNASE"/>
</dbReference>
<feature type="binding site" evidence="14">
    <location>
        <position position="111"/>
    </location>
    <ligand>
        <name>sn-glycerol 3-phosphate</name>
        <dbReference type="ChEBI" id="CHEBI:57597"/>
    </ligand>
</feature>
<dbReference type="InterPro" id="IPR013328">
    <property type="entry name" value="6PGD_dom2"/>
</dbReference>
<feature type="binding site" evidence="14">
    <location>
        <position position="12"/>
    </location>
    <ligand>
        <name>NADPH</name>
        <dbReference type="ChEBI" id="CHEBI:57783"/>
    </ligand>
</feature>
<evidence type="ECO:0000256" key="9">
    <source>
        <dbReference type="ARBA" id="ARBA00023264"/>
    </source>
</evidence>
<organism evidence="21 22">
    <name type="scientific">Aerococcus suis</name>
    <dbReference type="NCBI Taxonomy" id="371602"/>
    <lineage>
        <taxon>Bacteria</taxon>
        <taxon>Bacillati</taxon>
        <taxon>Bacillota</taxon>
        <taxon>Bacilli</taxon>
        <taxon>Lactobacillales</taxon>
        <taxon>Aerococcaceae</taxon>
        <taxon>Aerococcus</taxon>
    </lineage>
</organism>
<dbReference type="InterPro" id="IPR006109">
    <property type="entry name" value="G3P_DH_NAD-dep_C"/>
</dbReference>
<feature type="binding site" evidence="14">
    <location>
        <position position="261"/>
    </location>
    <ligand>
        <name>sn-glycerol 3-phosphate</name>
        <dbReference type="ChEBI" id="CHEBI:57597"/>
    </ligand>
</feature>
<comment type="catalytic activity">
    <reaction evidence="10">
        <text>sn-glycerol 3-phosphate + NADP(+) = dihydroxyacetone phosphate + NADPH + H(+)</text>
        <dbReference type="Rhea" id="RHEA:11096"/>
        <dbReference type="ChEBI" id="CHEBI:15378"/>
        <dbReference type="ChEBI" id="CHEBI:57597"/>
        <dbReference type="ChEBI" id="CHEBI:57642"/>
        <dbReference type="ChEBI" id="CHEBI:57783"/>
        <dbReference type="ChEBI" id="CHEBI:58349"/>
        <dbReference type="EC" id="1.1.1.94"/>
    </reaction>
    <physiologicalReaction direction="right-to-left" evidence="10">
        <dbReference type="Rhea" id="RHEA:11098"/>
    </physiologicalReaction>
</comment>
<dbReference type="GO" id="GO:0141153">
    <property type="term" value="F:glycerol-3-phosphate dehydrogenase (NADP+) activity"/>
    <property type="evidence" value="ECO:0007669"/>
    <property type="project" value="RHEA"/>
</dbReference>
<sequence length="356" mass="38802">MAQLTILGAGSWGSALAMVLAENGHEVTLWSHNEYHAQMMQETRQNTRYLEQLTFPENVTITADLATAVRDAALINFVVPTKAIRQVAQQIKPYLKDKRTDEWPIIMHSSKGLEQKTYLRISEVLTEELNLTEEHPVVVLSGPSHAEEVANHDVTAITAASQSLEAAERVQQYFMTDDFRVYTNRDVIGVETGGALKNIIALGAGILAGTGYGDNAKAALVTRGLAEISRLGIAVGADPLTFMGLSGVGDLIVTATSSHSRNWRAGYQIGQGAPIDTVEEQMGMVVEGMATTIAGYEVAQKLHVEMPITTAIYEVITEQTTPQAAIQQLMRRDKKGEVHFTDLQSVLTPLEQDKGE</sequence>
<dbReference type="PIRSF" id="PIRSF000114">
    <property type="entry name" value="Glycerol-3-P_dh"/>
    <property type="match status" value="1"/>
</dbReference>
<evidence type="ECO:0000256" key="10">
    <source>
        <dbReference type="ARBA" id="ARBA00052716"/>
    </source>
</evidence>
<dbReference type="NCBIfam" id="NF000942">
    <property type="entry name" value="PRK00094.1-4"/>
    <property type="match status" value="1"/>
</dbReference>
<evidence type="ECO:0000256" key="7">
    <source>
        <dbReference type="ARBA" id="ARBA00023098"/>
    </source>
</evidence>
<dbReference type="GO" id="GO:0141152">
    <property type="term" value="F:glycerol-3-phosphate dehydrogenase (NAD+) activity"/>
    <property type="evidence" value="ECO:0007669"/>
    <property type="project" value="RHEA"/>
</dbReference>
<reference evidence="22" key="1">
    <citation type="submission" date="2017-04" db="EMBL/GenBank/DDBJ databases">
        <authorList>
            <person name="Varghese N."/>
            <person name="Submissions S."/>
        </authorList>
    </citation>
    <scope>NUCLEOTIDE SEQUENCE [LARGE SCALE GENOMIC DNA]</scope>
    <source>
        <strain evidence="22">DSM 21500</strain>
    </source>
</reference>
<dbReference type="InterPro" id="IPR008927">
    <property type="entry name" value="6-PGluconate_DH-like_C_sf"/>
</dbReference>
<feature type="binding site" evidence="14">
    <location>
        <position position="146"/>
    </location>
    <ligand>
        <name>NADPH</name>
        <dbReference type="ChEBI" id="CHEBI:57783"/>
    </ligand>
</feature>
<accession>A0A1W1Z7W7</accession>
<evidence type="ECO:0000256" key="1">
    <source>
        <dbReference type="ARBA" id="ARBA00011009"/>
    </source>
</evidence>
<evidence type="ECO:0000256" key="14">
    <source>
        <dbReference type="HAMAP-Rule" id="MF_00394"/>
    </source>
</evidence>
<keyword evidence="4 14" id="KW-0521">NADP</keyword>
<feature type="binding site" evidence="14">
    <location>
        <position position="197"/>
    </location>
    <ligand>
        <name>sn-glycerol 3-phosphate</name>
        <dbReference type="ChEBI" id="CHEBI:57597"/>
    </ligand>
</feature>
<evidence type="ECO:0000256" key="16">
    <source>
        <dbReference type="PIRSR" id="PIRSR000114-2"/>
    </source>
</evidence>